<dbReference type="GO" id="GO:0016887">
    <property type="term" value="F:ATP hydrolysis activity"/>
    <property type="evidence" value="ECO:0007669"/>
    <property type="project" value="InterPro"/>
</dbReference>
<dbReference type="Pfam" id="PF00005">
    <property type="entry name" value="ABC_tran"/>
    <property type="match status" value="1"/>
</dbReference>
<gene>
    <name evidence="7" type="ORF">GCM10010915_05660</name>
</gene>
<sequence length="284" mass="30918">MTTPLLDVDDLSVEYRRGRKRTMAVRDVSFTIGEGETLGLVGESGSGKSTIGKAILGLVAAHRGTIRFAGRDITHLPRTERNALTSDIQVVYQDPYSSLDPTKPIGYTLAEPIQVHDPGPREQVAERVLAMLRRVGLGEDAATRYPAQFSGGQRQRIAVARALILSPKLVVCDEPVSALDLSIQAEVINLMAGLQRESGASFLFISHDLSIVHHISDRLVVLKDGQIVEQGDAAEIYRAPEDDYTKRLIAAAPVPDPDEQARRNAARLGQAPRRQSEETVLSAP</sequence>
<comment type="caution">
    <text evidence="7">The sequence shown here is derived from an EMBL/GenBank/DDBJ whole genome shotgun (WGS) entry which is preliminary data.</text>
</comment>
<keyword evidence="3" id="KW-0547">Nucleotide-binding</keyword>
<dbReference type="InterPro" id="IPR003439">
    <property type="entry name" value="ABC_transporter-like_ATP-bd"/>
</dbReference>
<evidence type="ECO:0000256" key="1">
    <source>
        <dbReference type="ARBA" id="ARBA00005417"/>
    </source>
</evidence>
<dbReference type="GO" id="GO:0005524">
    <property type="term" value="F:ATP binding"/>
    <property type="evidence" value="ECO:0007669"/>
    <property type="project" value="UniProtKB-KW"/>
</dbReference>
<dbReference type="Gene3D" id="3.40.50.300">
    <property type="entry name" value="P-loop containing nucleotide triphosphate hydrolases"/>
    <property type="match status" value="1"/>
</dbReference>
<feature type="region of interest" description="Disordered" evidence="5">
    <location>
        <begin position="251"/>
        <end position="284"/>
    </location>
</feature>
<dbReference type="FunFam" id="3.40.50.300:FF:000016">
    <property type="entry name" value="Oligopeptide ABC transporter ATP-binding component"/>
    <property type="match status" value="1"/>
</dbReference>
<dbReference type="PROSITE" id="PS50893">
    <property type="entry name" value="ABC_TRANSPORTER_2"/>
    <property type="match status" value="1"/>
</dbReference>
<evidence type="ECO:0000256" key="3">
    <source>
        <dbReference type="ARBA" id="ARBA00022741"/>
    </source>
</evidence>
<dbReference type="PANTHER" id="PTHR43776:SF7">
    <property type="entry name" value="D,D-DIPEPTIDE TRANSPORT ATP-BINDING PROTEIN DDPF-RELATED"/>
    <property type="match status" value="1"/>
</dbReference>
<dbReference type="CDD" id="cd03257">
    <property type="entry name" value="ABC_NikE_OppD_transporters"/>
    <property type="match status" value="1"/>
</dbReference>
<dbReference type="EMBL" id="BMHO01000001">
    <property type="protein sequence ID" value="GGD28496.1"/>
    <property type="molecule type" value="Genomic_DNA"/>
</dbReference>
<evidence type="ECO:0000313" key="8">
    <source>
        <dbReference type="Proteomes" id="UP000633205"/>
    </source>
</evidence>
<evidence type="ECO:0000256" key="5">
    <source>
        <dbReference type="SAM" id="MobiDB-lite"/>
    </source>
</evidence>
<dbReference type="SMART" id="SM00382">
    <property type="entry name" value="AAA"/>
    <property type="match status" value="1"/>
</dbReference>
<organism evidence="7 8">
    <name type="scientific">Microbacterium faecale</name>
    <dbReference type="NCBI Taxonomy" id="1804630"/>
    <lineage>
        <taxon>Bacteria</taxon>
        <taxon>Bacillati</taxon>
        <taxon>Actinomycetota</taxon>
        <taxon>Actinomycetes</taxon>
        <taxon>Micrococcales</taxon>
        <taxon>Microbacteriaceae</taxon>
        <taxon>Microbacterium</taxon>
    </lineage>
</organism>
<accession>A0A916Y2M3</accession>
<evidence type="ECO:0000256" key="4">
    <source>
        <dbReference type="ARBA" id="ARBA00022840"/>
    </source>
</evidence>
<evidence type="ECO:0000256" key="2">
    <source>
        <dbReference type="ARBA" id="ARBA00022448"/>
    </source>
</evidence>
<dbReference type="GO" id="GO:0055085">
    <property type="term" value="P:transmembrane transport"/>
    <property type="evidence" value="ECO:0007669"/>
    <property type="project" value="UniProtKB-ARBA"/>
</dbReference>
<dbReference type="PROSITE" id="PS00211">
    <property type="entry name" value="ABC_TRANSPORTER_1"/>
    <property type="match status" value="1"/>
</dbReference>
<comment type="similarity">
    <text evidence="1">Belongs to the ABC transporter superfamily.</text>
</comment>
<evidence type="ECO:0000313" key="7">
    <source>
        <dbReference type="EMBL" id="GGD28496.1"/>
    </source>
</evidence>
<dbReference type="RefSeq" id="WP_188710791.1">
    <property type="nucleotide sequence ID" value="NZ_BMHO01000001.1"/>
</dbReference>
<dbReference type="PANTHER" id="PTHR43776">
    <property type="entry name" value="TRANSPORT ATP-BINDING PROTEIN"/>
    <property type="match status" value="1"/>
</dbReference>
<dbReference type="InterPro" id="IPR017871">
    <property type="entry name" value="ABC_transporter-like_CS"/>
</dbReference>
<keyword evidence="4 7" id="KW-0067">ATP-binding</keyword>
<evidence type="ECO:0000259" key="6">
    <source>
        <dbReference type="PROSITE" id="PS50893"/>
    </source>
</evidence>
<dbReference type="InterPro" id="IPR050319">
    <property type="entry name" value="ABC_transp_ATP-bind"/>
</dbReference>
<dbReference type="Proteomes" id="UP000633205">
    <property type="component" value="Unassembled WGS sequence"/>
</dbReference>
<dbReference type="InterPro" id="IPR027417">
    <property type="entry name" value="P-loop_NTPase"/>
</dbReference>
<dbReference type="SUPFAM" id="SSF52540">
    <property type="entry name" value="P-loop containing nucleoside triphosphate hydrolases"/>
    <property type="match status" value="1"/>
</dbReference>
<protein>
    <submittedName>
        <fullName evidence="7">ABC transporter ATP-binding protein</fullName>
    </submittedName>
</protein>
<reference evidence="7" key="2">
    <citation type="submission" date="2020-09" db="EMBL/GenBank/DDBJ databases">
        <authorList>
            <person name="Sun Q."/>
            <person name="Zhou Y."/>
        </authorList>
    </citation>
    <scope>NUCLEOTIDE SEQUENCE</scope>
    <source>
        <strain evidence="7">CGMCC 1.15152</strain>
    </source>
</reference>
<proteinExistence type="inferred from homology"/>
<dbReference type="AlphaFoldDB" id="A0A916Y2M3"/>
<keyword evidence="2" id="KW-0813">Transport</keyword>
<dbReference type="InterPro" id="IPR003593">
    <property type="entry name" value="AAA+_ATPase"/>
</dbReference>
<reference evidence="7" key="1">
    <citation type="journal article" date="2014" name="Int. J. Syst. Evol. Microbiol.">
        <title>Complete genome sequence of Corynebacterium casei LMG S-19264T (=DSM 44701T), isolated from a smear-ripened cheese.</title>
        <authorList>
            <consortium name="US DOE Joint Genome Institute (JGI-PGF)"/>
            <person name="Walter F."/>
            <person name="Albersmeier A."/>
            <person name="Kalinowski J."/>
            <person name="Ruckert C."/>
        </authorList>
    </citation>
    <scope>NUCLEOTIDE SEQUENCE</scope>
    <source>
        <strain evidence="7">CGMCC 1.15152</strain>
    </source>
</reference>
<keyword evidence="8" id="KW-1185">Reference proteome</keyword>
<name>A0A916Y2M3_9MICO</name>
<feature type="domain" description="ABC transporter" evidence="6">
    <location>
        <begin position="6"/>
        <end position="249"/>
    </location>
</feature>